<sequence>MSLTLNNNVLQPSNHEKMNGYHGNFFTKVTNPSSLISIVEKRLPVSCYILNQLKSYEKFTDELEIFMYGSGAERDTWILSKFYREDWDLMIFISAPEGVISEDVRQALLSSDLINWDNPFIFAALQTHVTDLILSININEFGNIIKIYPCYLFHMEKKDALQLDITTPTKVTVKSLEPVTGTPFITENWKYHNTKTYSFVRKSIERLPSGGVYMKGINDKEDELVCGAITPGFGLVSMLHTDPEHRRQGYASTCMKYIFQQLALEGFVPCLASEICNTTAVNFHRSMGLQNVARANFIGHKIDI</sequence>
<dbReference type="Gene3D" id="3.40.630.30">
    <property type="match status" value="2"/>
</dbReference>
<evidence type="ECO:0000259" key="1">
    <source>
        <dbReference type="PROSITE" id="PS51186"/>
    </source>
</evidence>
<accession>A0ABP1RSE2</accession>
<organism evidence="2 3">
    <name type="scientific">Orchesella dallaii</name>
    <dbReference type="NCBI Taxonomy" id="48710"/>
    <lineage>
        <taxon>Eukaryota</taxon>
        <taxon>Metazoa</taxon>
        <taxon>Ecdysozoa</taxon>
        <taxon>Arthropoda</taxon>
        <taxon>Hexapoda</taxon>
        <taxon>Collembola</taxon>
        <taxon>Entomobryomorpha</taxon>
        <taxon>Entomobryoidea</taxon>
        <taxon>Orchesellidae</taxon>
        <taxon>Orchesellinae</taxon>
        <taxon>Orchesella</taxon>
    </lineage>
</organism>
<feature type="domain" description="N-acetyltransferase" evidence="1">
    <location>
        <begin position="171"/>
        <end position="304"/>
    </location>
</feature>
<dbReference type="PROSITE" id="PS51186">
    <property type="entry name" value="GNAT"/>
    <property type="match status" value="1"/>
</dbReference>
<evidence type="ECO:0000313" key="2">
    <source>
        <dbReference type="EMBL" id="CAL8134638.1"/>
    </source>
</evidence>
<dbReference type="InterPro" id="IPR013653">
    <property type="entry name" value="GCN5-like_dom"/>
</dbReference>
<comment type="caution">
    <text evidence="2">The sequence shown here is derived from an EMBL/GenBank/DDBJ whole genome shotgun (WGS) entry which is preliminary data.</text>
</comment>
<dbReference type="InterPro" id="IPR053225">
    <property type="entry name" value="Acyl-CoA_N-acyltransferase"/>
</dbReference>
<evidence type="ECO:0000313" key="3">
    <source>
        <dbReference type="Proteomes" id="UP001642540"/>
    </source>
</evidence>
<protein>
    <recommendedName>
        <fullName evidence="1">N-acetyltransferase domain-containing protein</fullName>
    </recommendedName>
</protein>
<reference evidence="2 3" key="1">
    <citation type="submission" date="2024-08" db="EMBL/GenBank/DDBJ databases">
        <authorList>
            <person name="Cucini C."/>
            <person name="Frati F."/>
        </authorList>
    </citation>
    <scope>NUCLEOTIDE SEQUENCE [LARGE SCALE GENOMIC DNA]</scope>
</reference>
<dbReference type="SUPFAM" id="SSF55729">
    <property type="entry name" value="Acyl-CoA N-acyltransferases (Nat)"/>
    <property type="match status" value="1"/>
</dbReference>
<keyword evidence="3" id="KW-1185">Reference proteome</keyword>
<gene>
    <name evidence="2" type="ORF">ODALV1_LOCUS25613</name>
</gene>
<name>A0ABP1RSE2_9HEXA</name>
<dbReference type="Pfam" id="PF08445">
    <property type="entry name" value="FR47"/>
    <property type="match status" value="1"/>
</dbReference>
<dbReference type="PANTHER" id="PTHR20958:SF6">
    <property type="entry name" value="GLYCINE N-ACYLTRANSFERASE-LIKE PROTEIN"/>
    <property type="match status" value="1"/>
</dbReference>
<dbReference type="InterPro" id="IPR000182">
    <property type="entry name" value="GNAT_dom"/>
</dbReference>
<proteinExistence type="predicted"/>
<dbReference type="Proteomes" id="UP001642540">
    <property type="component" value="Unassembled WGS sequence"/>
</dbReference>
<dbReference type="EMBL" id="CAXLJM020000105">
    <property type="protein sequence ID" value="CAL8134638.1"/>
    <property type="molecule type" value="Genomic_DNA"/>
</dbReference>
<dbReference type="InterPro" id="IPR016181">
    <property type="entry name" value="Acyl_CoA_acyltransferase"/>
</dbReference>
<dbReference type="CDD" id="cd04301">
    <property type="entry name" value="NAT_SF"/>
    <property type="match status" value="1"/>
</dbReference>
<dbReference type="PANTHER" id="PTHR20958">
    <property type="entry name" value="GLYCINE N-ACYLTRANSFERASE-LIKE PROTEIN"/>
    <property type="match status" value="1"/>
</dbReference>